<dbReference type="EMBL" id="LAZR01003778">
    <property type="protein sequence ID" value="KKN14832.1"/>
    <property type="molecule type" value="Genomic_DNA"/>
</dbReference>
<organism evidence="1">
    <name type="scientific">marine sediment metagenome</name>
    <dbReference type="NCBI Taxonomy" id="412755"/>
    <lineage>
        <taxon>unclassified sequences</taxon>
        <taxon>metagenomes</taxon>
        <taxon>ecological metagenomes</taxon>
    </lineage>
</organism>
<reference evidence="1" key="1">
    <citation type="journal article" date="2015" name="Nature">
        <title>Complex archaea that bridge the gap between prokaryotes and eukaryotes.</title>
        <authorList>
            <person name="Spang A."/>
            <person name="Saw J.H."/>
            <person name="Jorgensen S.L."/>
            <person name="Zaremba-Niedzwiedzka K."/>
            <person name="Martijn J."/>
            <person name="Lind A.E."/>
            <person name="van Eijk R."/>
            <person name="Schleper C."/>
            <person name="Guy L."/>
            <person name="Ettema T.J."/>
        </authorList>
    </citation>
    <scope>NUCLEOTIDE SEQUENCE</scope>
</reference>
<dbReference type="Gene3D" id="3.30.1380.10">
    <property type="match status" value="1"/>
</dbReference>
<dbReference type="InterPro" id="IPR009045">
    <property type="entry name" value="Zn_M74/Hedgehog-like"/>
</dbReference>
<evidence type="ECO:0008006" key="2">
    <source>
        <dbReference type="Google" id="ProtNLM"/>
    </source>
</evidence>
<name>A0A0F9NS20_9ZZZZ</name>
<comment type="caution">
    <text evidence="1">The sequence shown here is derived from an EMBL/GenBank/DDBJ whole genome shotgun (WGS) entry which is preliminary data.</text>
</comment>
<gene>
    <name evidence="1" type="ORF">LCGC14_0992120</name>
</gene>
<dbReference type="SUPFAM" id="SSF55166">
    <property type="entry name" value="Hedgehog/DD-peptidase"/>
    <property type="match status" value="1"/>
</dbReference>
<proteinExistence type="predicted"/>
<protein>
    <recommendedName>
        <fullName evidence="2">Peptidase M15A C-terminal domain-containing protein</fullName>
    </recommendedName>
</protein>
<sequence length="92" mass="10446">MTVSYPMTPSEFHARCFSLAMIYPYSVHGGGRTKKYNKEVGGKDDSWHIQWLAKDCILDDFRDGPALKKRAARMGLEVTLKSKGNFHIEPRG</sequence>
<accession>A0A0F9NS20</accession>
<evidence type="ECO:0000313" key="1">
    <source>
        <dbReference type="EMBL" id="KKN14832.1"/>
    </source>
</evidence>
<dbReference type="AlphaFoldDB" id="A0A0F9NS20"/>